<dbReference type="InterPro" id="IPR004114">
    <property type="entry name" value="THUMP_dom"/>
</dbReference>
<keyword evidence="4" id="KW-1185">Reference proteome</keyword>
<evidence type="ECO:0000313" key="3">
    <source>
        <dbReference type="EMBL" id="KAK9935649.1"/>
    </source>
</evidence>
<accession>A0AAW1XGY5</accession>
<dbReference type="Proteomes" id="UP001457282">
    <property type="component" value="Unassembled WGS sequence"/>
</dbReference>
<dbReference type="GO" id="GO:0006400">
    <property type="term" value="P:tRNA modification"/>
    <property type="evidence" value="ECO:0007669"/>
    <property type="project" value="InterPro"/>
</dbReference>
<dbReference type="AlphaFoldDB" id="A0AAW1XGY5"/>
<proteinExistence type="predicted"/>
<feature type="region of interest" description="Disordered" evidence="1">
    <location>
        <begin position="1"/>
        <end position="22"/>
    </location>
</feature>
<evidence type="ECO:0000259" key="2">
    <source>
        <dbReference type="Pfam" id="PF02926"/>
    </source>
</evidence>
<organism evidence="3 4">
    <name type="scientific">Rubus argutus</name>
    <name type="common">Southern blackberry</name>
    <dbReference type="NCBI Taxonomy" id="59490"/>
    <lineage>
        <taxon>Eukaryota</taxon>
        <taxon>Viridiplantae</taxon>
        <taxon>Streptophyta</taxon>
        <taxon>Embryophyta</taxon>
        <taxon>Tracheophyta</taxon>
        <taxon>Spermatophyta</taxon>
        <taxon>Magnoliopsida</taxon>
        <taxon>eudicotyledons</taxon>
        <taxon>Gunneridae</taxon>
        <taxon>Pentapetalae</taxon>
        <taxon>rosids</taxon>
        <taxon>fabids</taxon>
        <taxon>Rosales</taxon>
        <taxon>Rosaceae</taxon>
        <taxon>Rosoideae</taxon>
        <taxon>Rosoideae incertae sedis</taxon>
        <taxon>Rubus</taxon>
    </lineage>
</organism>
<protein>
    <recommendedName>
        <fullName evidence="2">THUMP domain-containing protein</fullName>
    </recommendedName>
</protein>
<feature type="compositionally biased region" description="Basic and acidic residues" evidence="1">
    <location>
        <begin position="1"/>
        <end position="20"/>
    </location>
</feature>
<feature type="region of interest" description="Disordered" evidence="1">
    <location>
        <begin position="102"/>
        <end position="133"/>
    </location>
</feature>
<dbReference type="Pfam" id="PF02926">
    <property type="entry name" value="THUMP"/>
    <property type="match status" value="1"/>
</dbReference>
<gene>
    <name evidence="3" type="ORF">M0R45_022742</name>
</gene>
<dbReference type="PANTHER" id="PTHR13452:SF13">
    <property type="entry name" value="OS02G0672400 PROTEIN"/>
    <property type="match status" value="1"/>
</dbReference>
<dbReference type="SUPFAM" id="SSF143437">
    <property type="entry name" value="THUMP domain-like"/>
    <property type="match status" value="1"/>
</dbReference>
<name>A0AAW1XGY5_RUBAR</name>
<evidence type="ECO:0000313" key="4">
    <source>
        <dbReference type="Proteomes" id="UP001457282"/>
    </source>
</evidence>
<dbReference type="PANTHER" id="PTHR13452">
    <property type="entry name" value="THUMP DOMAIN CONTAINING PROTEIN 1-RELATED"/>
    <property type="match status" value="1"/>
</dbReference>
<reference evidence="3 4" key="1">
    <citation type="journal article" date="2023" name="G3 (Bethesda)">
        <title>A chromosome-length genome assembly and annotation of blackberry (Rubus argutus, cv. 'Hillquist').</title>
        <authorList>
            <person name="Bruna T."/>
            <person name="Aryal R."/>
            <person name="Dudchenko O."/>
            <person name="Sargent D.J."/>
            <person name="Mead D."/>
            <person name="Buti M."/>
            <person name="Cavallini A."/>
            <person name="Hytonen T."/>
            <person name="Andres J."/>
            <person name="Pham M."/>
            <person name="Weisz D."/>
            <person name="Mascagni F."/>
            <person name="Usai G."/>
            <person name="Natali L."/>
            <person name="Bassil N."/>
            <person name="Fernandez G.E."/>
            <person name="Lomsadze A."/>
            <person name="Armour M."/>
            <person name="Olukolu B."/>
            <person name="Poorten T."/>
            <person name="Britton C."/>
            <person name="Davik J."/>
            <person name="Ashrafi H."/>
            <person name="Aiden E.L."/>
            <person name="Borodovsky M."/>
            <person name="Worthington M."/>
        </authorList>
    </citation>
    <scope>NUCLEOTIDE SEQUENCE [LARGE SCALE GENOMIC DNA]</scope>
    <source>
        <strain evidence="3">PI 553951</strain>
    </source>
</reference>
<comment type="caution">
    <text evidence="3">The sequence shown here is derived from an EMBL/GenBank/DDBJ whole genome shotgun (WGS) entry which is preliminary data.</text>
</comment>
<dbReference type="CDD" id="cd11717">
    <property type="entry name" value="THUMP_THUMPD1_like"/>
    <property type="match status" value="1"/>
</dbReference>
<evidence type="ECO:0000256" key="1">
    <source>
        <dbReference type="SAM" id="MobiDB-lite"/>
    </source>
</evidence>
<sequence>MAVADGERETETELRKKEMTPWEQHSAVISIPRFDYNAPSSLLQHSHSGFLITCPIKREKSATKEAISLFAKYIQCFNSCNSEETIASKRRKLSEENVDGECVNGEEREEATASSCDANDVAGDVEEGPSSPVKVDTYGDTGPLLKLVKLTKSGLLLFIFAKNICPNVVEIVSKIVRSVESGSSGSLLWCNRIFPIQATCSLNEKELREVVSKLVLQFLKDNQELVRPIKFAIGYNRRGIETELNIPKEAPNALDLLDRNKCFAIVASAVKDIVSDSVVDLKSPELSVLIELLPLSGVPKGSLVVAVSVLPRNVVSAKPKLCIKALVSDTKTKGEKP</sequence>
<dbReference type="EMBL" id="JBEDUW010000004">
    <property type="protein sequence ID" value="KAK9935649.1"/>
    <property type="molecule type" value="Genomic_DNA"/>
</dbReference>
<dbReference type="GO" id="GO:0003723">
    <property type="term" value="F:RNA binding"/>
    <property type="evidence" value="ECO:0007669"/>
    <property type="project" value="InterPro"/>
</dbReference>
<feature type="domain" description="THUMP" evidence="2">
    <location>
        <begin position="203"/>
        <end position="293"/>
    </location>
</feature>
<dbReference type="InterPro" id="IPR040183">
    <property type="entry name" value="THUMPD1-like"/>
</dbReference>